<keyword evidence="3" id="KW-1185">Reference proteome</keyword>
<proteinExistence type="predicted"/>
<dbReference type="AlphaFoldDB" id="A0AAD5EBR0"/>
<evidence type="ECO:0000313" key="2">
    <source>
        <dbReference type="EMBL" id="KAI8580076.1"/>
    </source>
</evidence>
<organism evidence="2 3">
    <name type="scientific">Umbelopsis ramanniana AG</name>
    <dbReference type="NCBI Taxonomy" id="1314678"/>
    <lineage>
        <taxon>Eukaryota</taxon>
        <taxon>Fungi</taxon>
        <taxon>Fungi incertae sedis</taxon>
        <taxon>Mucoromycota</taxon>
        <taxon>Mucoromycotina</taxon>
        <taxon>Umbelopsidomycetes</taxon>
        <taxon>Umbelopsidales</taxon>
        <taxon>Umbelopsidaceae</taxon>
        <taxon>Umbelopsis</taxon>
    </lineage>
</organism>
<feature type="compositionally biased region" description="Pro residues" evidence="1">
    <location>
        <begin position="1"/>
        <end position="16"/>
    </location>
</feature>
<gene>
    <name evidence="2" type="ORF">K450DRAFT_280297</name>
</gene>
<dbReference type="RefSeq" id="XP_051445080.1">
    <property type="nucleotide sequence ID" value="XM_051593357.1"/>
</dbReference>
<reference evidence="2" key="1">
    <citation type="submission" date="2021-06" db="EMBL/GenBank/DDBJ databases">
        <authorList>
            <consortium name="DOE Joint Genome Institute"/>
            <person name="Mondo S.J."/>
            <person name="Amses K.R."/>
            <person name="Simmons D.R."/>
            <person name="Longcore J.E."/>
            <person name="Seto K."/>
            <person name="Alves G.H."/>
            <person name="Bonds A.E."/>
            <person name="Quandt C.A."/>
            <person name="Davis W.J."/>
            <person name="Chang Y."/>
            <person name="Letcher P.M."/>
            <person name="Powell M.J."/>
            <person name="Kuo A."/>
            <person name="Labutti K."/>
            <person name="Pangilinan J."/>
            <person name="Andreopoulos W."/>
            <person name="Tritt A."/>
            <person name="Riley R."/>
            <person name="Hundley H."/>
            <person name="Johnson J."/>
            <person name="Lipzen A."/>
            <person name="Barry K."/>
            <person name="Berbee M.L."/>
            <person name="Buchler N.E."/>
            <person name="Grigoriev I.V."/>
            <person name="Spatafora J.W."/>
            <person name="Stajich J.E."/>
            <person name="James T.Y."/>
        </authorList>
    </citation>
    <scope>NUCLEOTIDE SEQUENCE</scope>
    <source>
        <strain evidence="2">AG</strain>
    </source>
</reference>
<protein>
    <submittedName>
        <fullName evidence="2">Uncharacterized protein</fullName>
    </submittedName>
</protein>
<name>A0AAD5EBR0_UMBRA</name>
<dbReference type="Proteomes" id="UP001206595">
    <property type="component" value="Unassembled WGS sequence"/>
</dbReference>
<dbReference type="EMBL" id="MU620915">
    <property type="protein sequence ID" value="KAI8580076.1"/>
    <property type="molecule type" value="Genomic_DNA"/>
</dbReference>
<comment type="caution">
    <text evidence="2">The sequence shown here is derived from an EMBL/GenBank/DDBJ whole genome shotgun (WGS) entry which is preliminary data.</text>
</comment>
<dbReference type="GeneID" id="75918699"/>
<feature type="region of interest" description="Disordered" evidence="1">
    <location>
        <begin position="1"/>
        <end position="56"/>
    </location>
</feature>
<sequence length="318" mass="36078">MKRRGPPPPFAPPPPAFGYGAPSRDWDGYRPYPRRGDYPPPPRTYKRGRPMPSSRPIRTDLFEFRLEKLVIGDYIAESGEQNEGEDRLRFYLKDSSNDASKPDSIALTVKDGQQRIVIDASNIESIELSQKTGHFHFRVDGEFKLQKLENANFVECEEDPSGGQLAAVKEFDCYVNMKNPITMPKDTEPNIQKWSGETSRYKEIIKVLDADAPRTLDDVIADWARTSPVGLPSERLLFSKIQLKKDDRLFEIISTLAHAESAVGPAVDMLMRDFKKTAEGKLTKEEMEDRIKSMVMAMPEPAILKSLDIIWANESDKL</sequence>
<reference evidence="2" key="2">
    <citation type="journal article" date="2022" name="Proc. Natl. Acad. Sci. U.S.A.">
        <title>Diploid-dominant life cycles characterize the early evolution of Fungi.</title>
        <authorList>
            <person name="Amses K.R."/>
            <person name="Simmons D.R."/>
            <person name="Longcore J.E."/>
            <person name="Mondo S.J."/>
            <person name="Seto K."/>
            <person name="Jeronimo G.H."/>
            <person name="Bonds A.E."/>
            <person name="Quandt C.A."/>
            <person name="Davis W.J."/>
            <person name="Chang Y."/>
            <person name="Federici B.A."/>
            <person name="Kuo A."/>
            <person name="LaButti K."/>
            <person name="Pangilinan J."/>
            <person name="Andreopoulos W."/>
            <person name="Tritt A."/>
            <person name="Riley R."/>
            <person name="Hundley H."/>
            <person name="Johnson J."/>
            <person name="Lipzen A."/>
            <person name="Barry K."/>
            <person name="Lang B.F."/>
            <person name="Cuomo C.A."/>
            <person name="Buchler N.E."/>
            <person name="Grigoriev I.V."/>
            <person name="Spatafora J.W."/>
            <person name="Stajich J.E."/>
            <person name="James T.Y."/>
        </authorList>
    </citation>
    <scope>NUCLEOTIDE SEQUENCE</scope>
    <source>
        <strain evidence="2">AG</strain>
    </source>
</reference>
<evidence type="ECO:0000256" key="1">
    <source>
        <dbReference type="SAM" id="MobiDB-lite"/>
    </source>
</evidence>
<accession>A0AAD5EBR0</accession>
<evidence type="ECO:0000313" key="3">
    <source>
        <dbReference type="Proteomes" id="UP001206595"/>
    </source>
</evidence>